<evidence type="ECO:0000256" key="1">
    <source>
        <dbReference type="SAM" id="Coils"/>
    </source>
</evidence>
<evidence type="ECO:0000313" key="4">
    <source>
        <dbReference type="Proteomes" id="UP001162060"/>
    </source>
</evidence>
<dbReference type="EMBL" id="CAKLBY020000222">
    <property type="protein sequence ID" value="CAK7935803.1"/>
    <property type="molecule type" value="Genomic_DNA"/>
</dbReference>
<feature type="compositionally biased region" description="Basic residues" evidence="2">
    <location>
        <begin position="91"/>
        <end position="101"/>
    </location>
</feature>
<reference evidence="3" key="1">
    <citation type="submission" date="2024-01" db="EMBL/GenBank/DDBJ databases">
        <authorList>
            <person name="Webb A."/>
        </authorList>
    </citation>
    <scope>NUCLEOTIDE SEQUENCE</scope>
    <source>
        <strain evidence="3">Pm1</strain>
    </source>
</reference>
<feature type="coiled-coil region" evidence="1">
    <location>
        <begin position="17"/>
        <end position="73"/>
    </location>
</feature>
<gene>
    <name evidence="3" type="ORF">PM001_LOCUS20953</name>
</gene>
<organism evidence="3 4">
    <name type="scientific">Peronospora matthiolae</name>
    <dbReference type="NCBI Taxonomy" id="2874970"/>
    <lineage>
        <taxon>Eukaryota</taxon>
        <taxon>Sar</taxon>
        <taxon>Stramenopiles</taxon>
        <taxon>Oomycota</taxon>
        <taxon>Peronosporomycetes</taxon>
        <taxon>Peronosporales</taxon>
        <taxon>Peronosporaceae</taxon>
        <taxon>Peronospora</taxon>
    </lineage>
</organism>
<dbReference type="AlphaFoldDB" id="A0AAV1URC7"/>
<name>A0AAV1URC7_9STRA</name>
<feature type="region of interest" description="Disordered" evidence="2">
    <location>
        <begin position="84"/>
        <end position="162"/>
    </location>
</feature>
<protein>
    <submittedName>
        <fullName evidence="3">Uncharacterized protein</fullName>
    </submittedName>
</protein>
<accession>A0AAV1URC7</accession>
<evidence type="ECO:0000313" key="3">
    <source>
        <dbReference type="EMBL" id="CAK7935803.1"/>
    </source>
</evidence>
<feature type="compositionally biased region" description="Basic and acidic residues" evidence="2">
    <location>
        <begin position="104"/>
        <end position="117"/>
    </location>
</feature>
<sequence length="162" mass="18132">MSWLWGNETTEQAQFVVSALQGELDERESKIKALEAALKREQQDLTAVLEDEVKELEMRRQVLQKELDDVNALIVDKKELLLQSKTDGNKQKKTKKKKKSGTAKMERGACNEAEKETGQLIATQKEEEKPPAAVIRLTSADVTDSRKKSAANGSTFEASGRR</sequence>
<evidence type="ECO:0000256" key="2">
    <source>
        <dbReference type="SAM" id="MobiDB-lite"/>
    </source>
</evidence>
<proteinExistence type="predicted"/>
<comment type="caution">
    <text evidence="3">The sequence shown here is derived from an EMBL/GenBank/DDBJ whole genome shotgun (WGS) entry which is preliminary data.</text>
</comment>
<keyword evidence="1" id="KW-0175">Coiled coil</keyword>
<feature type="compositionally biased region" description="Polar residues" evidence="2">
    <location>
        <begin position="151"/>
        <end position="162"/>
    </location>
</feature>
<dbReference type="Proteomes" id="UP001162060">
    <property type="component" value="Unassembled WGS sequence"/>
</dbReference>